<evidence type="ECO:0000313" key="3">
    <source>
        <dbReference type="Proteomes" id="UP000198290"/>
    </source>
</evidence>
<proteinExistence type="predicted"/>
<feature type="region of interest" description="Disordered" evidence="1">
    <location>
        <begin position="50"/>
        <end position="70"/>
    </location>
</feature>
<organism evidence="2 3">
    <name type="scientific">Aquitalea magnusonii</name>
    <dbReference type="NCBI Taxonomy" id="332411"/>
    <lineage>
        <taxon>Bacteria</taxon>
        <taxon>Pseudomonadati</taxon>
        <taxon>Pseudomonadota</taxon>
        <taxon>Betaproteobacteria</taxon>
        <taxon>Neisseriales</taxon>
        <taxon>Chromobacteriaceae</taxon>
        <taxon>Aquitalea</taxon>
    </lineage>
</organism>
<evidence type="ECO:0000256" key="1">
    <source>
        <dbReference type="SAM" id="MobiDB-lite"/>
    </source>
</evidence>
<accession>A0A3G9GKK5</accession>
<dbReference type="KEGG" id="amah:DLM_3759"/>
<reference evidence="3" key="3">
    <citation type="journal article" date="2017" name="Plant Physiol. Biochem.">
        <title>Differential oxidative and antioxidative response of duckweed Lemna minor toward plant growth promoting/inhibiting bacteria.</title>
        <authorList>
            <person name="Ishizawa H."/>
            <person name="Kuroda M."/>
            <person name="Morikawa M."/>
            <person name="Ike M."/>
        </authorList>
    </citation>
    <scope>NUCLEOTIDE SEQUENCE [LARGE SCALE GENOMIC DNA]</scope>
    <source>
        <strain evidence="3">H3</strain>
    </source>
</reference>
<dbReference type="Proteomes" id="UP000198290">
    <property type="component" value="Chromosome"/>
</dbReference>
<evidence type="ECO:0000313" key="2">
    <source>
        <dbReference type="EMBL" id="BBF87343.1"/>
    </source>
</evidence>
<reference evidence="3" key="1">
    <citation type="journal article" date="2017" name="Biotechnol. Biofuels">
        <title>Evaluation of environmental bacterial communities as a factor affecting the growth of duckweed Lemna minor.</title>
        <authorList>
            <person name="Ishizawa H."/>
            <person name="Kuroda M."/>
            <person name="Morikawa M."/>
            <person name="Ike M."/>
        </authorList>
    </citation>
    <scope>NUCLEOTIDE SEQUENCE [LARGE SCALE GENOMIC DNA]</scope>
    <source>
        <strain evidence="3">H3</strain>
    </source>
</reference>
<name>A0A3G9GKK5_9NEIS</name>
<dbReference type="AlphaFoldDB" id="A0A3G9GKK5"/>
<protein>
    <submittedName>
        <fullName evidence="2">Uncharacterized protein</fullName>
    </submittedName>
</protein>
<sequence>MFASAPKPSPLPRRVQSLLRHARRCCCRVSYWLRQFRSPVQVSRCCAWRPLPPTSAAPQSPELHGRPPLA</sequence>
<dbReference type="EMBL" id="AP018823">
    <property type="protein sequence ID" value="BBF87343.1"/>
    <property type="molecule type" value="Genomic_DNA"/>
</dbReference>
<reference evidence="2 3" key="2">
    <citation type="journal article" date="2017" name="Genome Announc.">
        <title>Draft genome sequence of Aquitalea magnusonii strain H3, a plant growth-promoting bacterium of duckweed Lemna minor.</title>
        <authorList>
            <person name="Ishizawa H."/>
            <person name="Kuroda M."/>
            <person name="Ike M."/>
        </authorList>
    </citation>
    <scope>NUCLEOTIDE SEQUENCE [LARGE SCALE GENOMIC DNA]</scope>
    <source>
        <strain evidence="2 3">H3</strain>
    </source>
</reference>
<keyword evidence="3" id="KW-1185">Reference proteome</keyword>
<gene>
    <name evidence="2" type="ORF">DLM_3759</name>
</gene>